<reference evidence="3" key="1">
    <citation type="submission" date="2018-05" db="EMBL/GenBank/DDBJ databases">
        <authorList>
            <person name="Lanie J.A."/>
            <person name="Ng W.-L."/>
            <person name="Kazmierczak K.M."/>
            <person name="Andrzejewski T.M."/>
            <person name="Davidsen T.M."/>
            <person name="Wayne K.J."/>
            <person name="Tettelin H."/>
            <person name="Glass J.I."/>
            <person name="Rusch D."/>
            <person name="Podicherti R."/>
            <person name="Tsui H.-C.T."/>
            <person name="Winkler M.E."/>
        </authorList>
    </citation>
    <scope>NUCLEOTIDE SEQUENCE</scope>
</reference>
<dbReference type="InterPro" id="IPR036188">
    <property type="entry name" value="FAD/NAD-bd_sf"/>
</dbReference>
<dbReference type="GO" id="GO:0005737">
    <property type="term" value="C:cytoplasm"/>
    <property type="evidence" value="ECO:0007669"/>
    <property type="project" value="TreeGrafter"/>
</dbReference>
<dbReference type="PANTHER" id="PTHR13847">
    <property type="entry name" value="SARCOSINE DEHYDROGENASE-RELATED"/>
    <property type="match status" value="1"/>
</dbReference>
<dbReference type="EMBL" id="UINC01035390">
    <property type="protein sequence ID" value="SVB27714.1"/>
    <property type="molecule type" value="Genomic_DNA"/>
</dbReference>
<dbReference type="InterPro" id="IPR006076">
    <property type="entry name" value="FAD-dep_OxRdtase"/>
</dbReference>
<protein>
    <recommendedName>
        <fullName evidence="2">FAD dependent oxidoreductase domain-containing protein</fullName>
    </recommendedName>
</protein>
<dbReference type="GO" id="GO:0016491">
    <property type="term" value="F:oxidoreductase activity"/>
    <property type="evidence" value="ECO:0007669"/>
    <property type="project" value="UniProtKB-KW"/>
</dbReference>
<dbReference type="SUPFAM" id="SSF51905">
    <property type="entry name" value="FAD/NAD(P)-binding domain"/>
    <property type="match status" value="1"/>
</dbReference>
<evidence type="ECO:0000256" key="1">
    <source>
        <dbReference type="ARBA" id="ARBA00023002"/>
    </source>
</evidence>
<dbReference type="PANTHER" id="PTHR13847:SF287">
    <property type="entry name" value="FAD-DEPENDENT OXIDOREDUCTASE DOMAIN-CONTAINING PROTEIN 1"/>
    <property type="match status" value="1"/>
</dbReference>
<dbReference type="Gene3D" id="3.50.50.60">
    <property type="entry name" value="FAD/NAD(P)-binding domain"/>
    <property type="match status" value="2"/>
</dbReference>
<proteinExistence type="predicted"/>
<name>A0A382CPG4_9ZZZZ</name>
<organism evidence="3">
    <name type="scientific">marine metagenome</name>
    <dbReference type="NCBI Taxonomy" id="408172"/>
    <lineage>
        <taxon>unclassified sequences</taxon>
        <taxon>metagenomes</taxon>
        <taxon>ecological metagenomes</taxon>
    </lineage>
</organism>
<dbReference type="Gene3D" id="3.30.9.10">
    <property type="entry name" value="D-Amino Acid Oxidase, subunit A, domain 2"/>
    <property type="match status" value="1"/>
</dbReference>
<gene>
    <name evidence="3" type="ORF">METZ01_LOCUS180568</name>
</gene>
<dbReference type="Pfam" id="PF01266">
    <property type="entry name" value="DAO"/>
    <property type="match status" value="1"/>
</dbReference>
<evidence type="ECO:0000259" key="2">
    <source>
        <dbReference type="Pfam" id="PF01266"/>
    </source>
</evidence>
<accession>A0A382CPG4</accession>
<keyword evidence="1" id="KW-0560">Oxidoreductase</keyword>
<evidence type="ECO:0000313" key="3">
    <source>
        <dbReference type="EMBL" id="SVB27714.1"/>
    </source>
</evidence>
<feature type="domain" description="FAD dependent oxidoreductase" evidence="2">
    <location>
        <begin position="7"/>
        <end position="418"/>
    </location>
</feature>
<dbReference type="AlphaFoldDB" id="A0A382CPG4"/>
<sequence length="454" mass="50452">MLVKNTDVLVIGAGSIGIASAYYLKLTAPKLDVTVVDCGQPLAFTSAQSGENYRNWWPHPVMKRFTDRSTELMEEIARKTNNRIILTRRGYVLATRNSSLDGIIDDLTVSYGEAGEEEIRFHRDITGGTYVEPLEADWMLAPSGVDVLENSRFVQNVFPWLDNTVQSVVHIRRAGTFSSQQLGQYMLERFREMGGKRITSTVAEISCETRFRTVLGFGESEIRAERLINAAGPFINDIARMLGTSLPVENVLQQKIAFEDKVKAIPRRMPFTIDLDPQCINWDDAERELLLQDPSLAPFAEQMMGGIHCRPDGGDNGTWIKLGWAFNRTPSPATFEPVFSDSFPEIVLRGASRLNPSLKTYFGHLPRTMTHYGGFYTLTEENWPLIGPMEIENAFVVGAMSGFGSMAACAAGELCAQWVLGTTSTPDAVALSPKRYEDTALMAELRAQTSRGLL</sequence>